<dbReference type="Proteomes" id="UP001291309">
    <property type="component" value="Unassembled WGS sequence"/>
</dbReference>
<keyword evidence="2" id="KW-1185">Reference proteome</keyword>
<proteinExistence type="predicted"/>
<dbReference type="Gene3D" id="3.40.50.150">
    <property type="entry name" value="Vaccinia Virus protein VP39"/>
    <property type="match status" value="2"/>
</dbReference>
<gene>
    <name evidence="1" type="ORF">SYV04_28880</name>
</gene>
<organism evidence="1 2">
    <name type="scientific">Hyalangium rubrum</name>
    <dbReference type="NCBI Taxonomy" id="3103134"/>
    <lineage>
        <taxon>Bacteria</taxon>
        <taxon>Pseudomonadati</taxon>
        <taxon>Myxococcota</taxon>
        <taxon>Myxococcia</taxon>
        <taxon>Myxococcales</taxon>
        <taxon>Cystobacterineae</taxon>
        <taxon>Archangiaceae</taxon>
        <taxon>Hyalangium</taxon>
    </lineage>
</organism>
<accession>A0ABU5HAW8</accession>
<dbReference type="Pfam" id="PF13489">
    <property type="entry name" value="Methyltransf_23"/>
    <property type="match status" value="1"/>
</dbReference>
<dbReference type="EMBL" id="JAXIVS010000011">
    <property type="protein sequence ID" value="MDY7230445.1"/>
    <property type="molecule type" value="Genomic_DNA"/>
</dbReference>
<dbReference type="RefSeq" id="WP_321549167.1">
    <property type="nucleotide sequence ID" value="NZ_JAXIVS010000011.1"/>
</dbReference>
<dbReference type="SUPFAM" id="SSF53335">
    <property type="entry name" value="S-adenosyl-L-methionine-dependent methyltransferases"/>
    <property type="match status" value="1"/>
</dbReference>
<name>A0ABU5HAW8_9BACT</name>
<sequence length="287" mass="31816">MSVKSTIEHLARTVEDLGIPGLRVDQDTLSFDEPVALACIDCDRLESIQGDLERLVHRVSPGGMIFFADYNSLDSRRAFLDAWVVAHPEFRVLEAGESLVVQRRAREATQDHAALWADPASVQGRWTERAQLAADMVSPGSSVLDIGAGGMAVRRLLHPACRYTPSDFVQRSEDCIVADLNAGQFPPGRWDVVTMLGVLEYIQEPAAVLTRIGAAAPRLVMSYCCRKGASIAYRRKLTWVNDFTPDELDVLLRQTGWRMERAVELKRLPTFTEVLLSCTRDGASETA</sequence>
<protein>
    <submittedName>
        <fullName evidence="1">Uncharacterized protein</fullName>
    </submittedName>
</protein>
<comment type="caution">
    <text evidence="1">The sequence shown here is derived from an EMBL/GenBank/DDBJ whole genome shotgun (WGS) entry which is preliminary data.</text>
</comment>
<dbReference type="InterPro" id="IPR029063">
    <property type="entry name" value="SAM-dependent_MTases_sf"/>
</dbReference>
<evidence type="ECO:0000313" key="1">
    <source>
        <dbReference type="EMBL" id="MDY7230445.1"/>
    </source>
</evidence>
<evidence type="ECO:0000313" key="2">
    <source>
        <dbReference type="Proteomes" id="UP001291309"/>
    </source>
</evidence>
<reference evidence="1 2" key="1">
    <citation type="submission" date="2023-12" db="EMBL/GenBank/DDBJ databases">
        <title>the genome sequence of Hyalangium sp. s54d21.</title>
        <authorList>
            <person name="Zhang X."/>
        </authorList>
    </citation>
    <scope>NUCLEOTIDE SEQUENCE [LARGE SCALE GENOMIC DNA]</scope>
    <source>
        <strain evidence="2">s54d21</strain>
    </source>
</reference>